<name>A0A085AE90_9ENTR</name>
<proteinExistence type="predicted"/>
<dbReference type="Gene3D" id="3.10.180.10">
    <property type="entry name" value="2,3-Dihydroxybiphenyl 1,2-Dioxygenase, domain 1"/>
    <property type="match status" value="1"/>
</dbReference>
<dbReference type="PANTHER" id="PTHR33993">
    <property type="entry name" value="GLYOXALASE-RELATED"/>
    <property type="match status" value="1"/>
</dbReference>
<comment type="caution">
    <text evidence="2">The sequence shown here is derived from an EMBL/GenBank/DDBJ whole genome shotgun (WGS) entry which is preliminary data.</text>
</comment>
<evidence type="ECO:0000313" key="3">
    <source>
        <dbReference type="Proteomes" id="UP000028630"/>
    </source>
</evidence>
<dbReference type="Pfam" id="PF00903">
    <property type="entry name" value="Glyoxalase"/>
    <property type="match status" value="1"/>
</dbReference>
<organism evidence="2 3">
    <name type="scientific">Trabulsiella guamensis ATCC 49490</name>
    <dbReference type="NCBI Taxonomy" id="1005994"/>
    <lineage>
        <taxon>Bacteria</taxon>
        <taxon>Pseudomonadati</taxon>
        <taxon>Pseudomonadota</taxon>
        <taxon>Gammaproteobacteria</taxon>
        <taxon>Enterobacterales</taxon>
        <taxon>Enterobacteriaceae</taxon>
        <taxon>Trabulsiella</taxon>
    </lineage>
</organism>
<feature type="domain" description="VOC" evidence="1">
    <location>
        <begin position="4"/>
        <end position="120"/>
    </location>
</feature>
<dbReference type="eggNOG" id="COG3324">
    <property type="taxonomic scope" value="Bacteria"/>
</dbReference>
<dbReference type="InterPro" id="IPR052164">
    <property type="entry name" value="Anthracycline_SecMetBiosynth"/>
</dbReference>
<dbReference type="SUPFAM" id="SSF54593">
    <property type="entry name" value="Glyoxalase/Bleomycin resistance protein/Dihydroxybiphenyl dioxygenase"/>
    <property type="match status" value="1"/>
</dbReference>
<dbReference type="InterPro" id="IPR037523">
    <property type="entry name" value="VOC_core"/>
</dbReference>
<dbReference type="PROSITE" id="PS51819">
    <property type="entry name" value="VOC"/>
    <property type="match status" value="1"/>
</dbReference>
<dbReference type="OrthoDB" id="8776491at2"/>
<evidence type="ECO:0000259" key="1">
    <source>
        <dbReference type="PROSITE" id="PS51819"/>
    </source>
</evidence>
<sequence length="122" mass="13532">MNNIINWFEIPATDLKRAMAFYEPVMQLSLRYENMSGVEMAIFPYEDPATGGALVKFEHFAPSAQGCIIYLHTRDLKATLERVDAAGGECVFGPLELPNDIGTIALFMDSEGNRIGLHQPPL</sequence>
<dbReference type="EMBL" id="JMTB01000050">
    <property type="protein sequence ID" value="KFC08535.1"/>
    <property type="molecule type" value="Genomic_DNA"/>
</dbReference>
<gene>
    <name evidence="2" type="ORF">GTGU_01361</name>
</gene>
<dbReference type="Proteomes" id="UP000028630">
    <property type="component" value="Unassembled WGS sequence"/>
</dbReference>
<dbReference type="AlphaFoldDB" id="A0A085AE90"/>
<dbReference type="PANTHER" id="PTHR33993:SF2">
    <property type="entry name" value="VOC DOMAIN-CONTAINING PROTEIN"/>
    <property type="match status" value="1"/>
</dbReference>
<evidence type="ECO:0000313" key="2">
    <source>
        <dbReference type="EMBL" id="KFC08535.1"/>
    </source>
</evidence>
<dbReference type="CDD" id="cd07247">
    <property type="entry name" value="SgaA_N_like"/>
    <property type="match status" value="1"/>
</dbReference>
<protein>
    <submittedName>
        <fullName evidence="2">Glyoxalase family protein</fullName>
    </submittedName>
</protein>
<dbReference type="RefSeq" id="WP_038155147.1">
    <property type="nucleotide sequence ID" value="NZ_JMTB01000050.1"/>
</dbReference>
<reference evidence="3" key="1">
    <citation type="submission" date="2014-05" db="EMBL/GenBank/DDBJ databases">
        <title>ATOL: Assembling a taxonomically balanced genome-scale reconstruction of the evolutionary history of the Enterobacteriaceae.</title>
        <authorList>
            <person name="Plunkett G. III"/>
            <person name="Neeno-Eckwall E.C."/>
            <person name="Glasner J.D."/>
            <person name="Perna N.T."/>
        </authorList>
    </citation>
    <scope>NUCLEOTIDE SEQUENCE [LARGE SCALE GENOMIC DNA]</scope>
    <source>
        <strain evidence="3">ATCC 49490</strain>
    </source>
</reference>
<dbReference type="InterPro" id="IPR029068">
    <property type="entry name" value="Glyas_Bleomycin-R_OHBP_Dase"/>
</dbReference>
<keyword evidence="3" id="KW-1185">Reference proteome</keyword>
<dbReference type="InterPro" id="IPR004360">
    <property type="entry name" value="Glyas_Fos-R_dOase_dom"/>
</dbReference>
<accession>A0A085AE90</accession>